<dbReference type="PANTHER" id="PTHR37515:SF2">
    <property type="entry name" value="YALI0C09240P"/>
    <property type="match status" value="1"/>
</dbReference>
<dbReference type="EMBL" id="LAZR01009251">
    <property type="protein sequence ID" value="KKM73749.1"/>
    <property type="molecule type" value="Genomic_DNA"/>
</dbReference>
<gene>
    <name evidence="1" type="ORF">LCGC14_1407290</name>
</gene>
<evidence type="ECO:0000313" key="1">
    <source>
        <dbReference type="EMBL" id="KKM73749.1"/>
    </source>
</evidence>
<organism evidence="1">
    <name type="scientific">marine sediment metagenome</name>
    <dbReference type="NCBI Taxonomy" id="412755"/>
    <lineage>
        <taxon>unclassified sequences</taxon>
        <taxon>metagenomes</taxon>
        <taxon>ecological metagenomes</taxon>
    </lineage>
</organism>
<reference evidence="1" key="1">
    <citation type="journal article" date="2015" name="Nature">
        <title>Complex archaea that bridge the gap between prokaryotes and eukaryotes.</title>
        <authorList>
            <person name="Spang A."/>
            <person name="Saw J.H."/>
            <person name="Jorgensen S.L."/>
            <person name="Zaremba-Niedzwiedzka K."/>
            <person name="Martijn J."/>
            <person name="Lind A.E."/>
            <person name="van Eijk R."/>
            <person name="Schleper C."/>
            <person name="Guy L."/>
            <person name="Ettema T.J."/>
        </authorList>
    </citation>
    <scope>NUCLEOTIDE SEQUENCE</scope>
</reference>
<protein>
    <submittedName>
        <fullName evidence="1">Uncharacterized protein</fullName>
    </submittedName>
</protein>
<comment type="caution">
    <text evidence="1">The sequence shown here is derived from an EMBL/GenBank/DDBJ whole genome shotgun (WGS) entry which is preliminary data.</text>
</comment>
<dbReference type="AlphaFoldDB" id="A0A0F9JV96"/>
<dbReference type="PANTHER" id="PTHR37515">
    <property type="entry name" value="YALI0C09240P"/>
    <property type="match status" value="1"/>
</dbReference>
<proteinExistence type="predicted"/>
<accession>A0A0F9JV96</accession>
<sequence>MLGLRETDRFNTFDVYVDDKEFYKKYGRYRCFQIEFDDTEEVLDKDEIITHAKKVTVIFSYPLSGEFRFEFKNSQGKITRREFALFIQSTYRRIYDEESSKPVENISGMLNRQRTDGPYGIWGHHIGDLVIEGVRHIGNNVYSLSIGS</sequence>
<name>A0A0F9JV96_9ZZZZ</name>